<evidence type="ECO:0000256" key="1">
    <source>
        <dbReference type="ARBA" id="ARBA00007847"/>
    </source>
</evidence>
<reference evidence="3" key="1">
    <citation type="submission" date="2016-04" db="EMBL/GenBank/DDBJ databases">
        <authorList>
            <person name="Evans L.H."/>
            <person name="Alamgir A."/>
            <person name="Owens N."/>
            <person name="Weber N.D."/>
            <person name="Virtaneva K."/>
            <person name="Barbian K."/>
            <person name="Babar A."/>
            <person name="Rosenke K."/>
        </authorList>
    </citation>
    <scope>NUCLEOTIDE SEQUENCE</scope>
    <source>
        <strain evidence="3">86</strain>
    </source>
</reference>
<evidence type="ECO:0000313" key="3">
    <source>
        <dbReference type="EMBL" id="SBW11263.1"/>
    </source>
</evidence>
<dbReference type="GO" id="GO:0047689">
    <property type="term" value="F:aspartate racemase activity"/>
    <property type="evidence" value="ECO:0007669"/>
    <property type="project" value="UniProtKB-EC"/>
</dbReference>
<evidence type="ECO:0000256" key="2">
    <source>
        <dbReference type="ARBA" id="ARBA00023235"/>
    </source>
</evidence>
<name>A0A212KHT2_9FIRM</name>
<dbReference type="SUPFAM" id="SSF53681">
    <property type="entry name" value="Aspartate/glutamate racemase"/>
    <property type="match status" value="2"/>
</dbReference>
<gene>
    <name evidence="3" type="ORF">KL86CLO1_13216</name>
</gene>
<dbReference type="Pfam" id="PF01177">
    <property type="entry name" value="Asp_Glu_race"/>
    <property type="match status" value="1"/>
</dbReference>
<dbReference type="EC" id="5.1.1.13" evidence="3"/>
<protein>
    <submittedName>
        <fullName evidence="3">Aspartate racemase</fullName>
        <ecNumber evidence="3">5.1.1.13</ecNumber>
    </submittedName>
</protein>
<dbReference type="Gene3D" id="3.40.50.1860">
    <property type="match status" value="2"/>
</dbReference>
<dbReference type="PANTHER" id="PTHR21198">
    <property type="entry name" value="GLUTAMATE RACEMASE"/>
    <property type="match status" value="1"/>
</dbReference>
<accession>A0A212KHT2</accession>
<proteinExistence type="inferred from homology"/>
<dbReference type="InterPro" id="IPR018187">
    <property type="entry name" value="Asp/Glu_racemase_AS_1"/>
</dbReference>
<dbReference type="NCBIfam" id="TIGR00035">
    <property type="entry name" value="asp_race"/>
    <property type="match status" value="1"/>
</dbReference>
<dbReference type="EMBL" id="FLUN01000001">
    <property type="protein sequence ID" value="SBW11263.1"/>
    <property type="molecule type" value="Genomic_DNA"/>
</dbReference>
<organism evidence="3">
    <name type="scientific">uncultured Eubacteriales bacterium</name>
    <dbReference type="NCBI Taxonomy" id="172733"/>
    <lineage>
        <taxon>Bacteria</taxon>
        <taxon>Bacillati</taxon>
        <taxon>Bacillota</taxon>
        <taxon>Clostridia</taxon>
        <taxon>Eubacteriales</taxon>
        <taxon>environmental samples</taxon>
    </lineage>
</organism>
<dbReference type="PANTHER" id="PTHR21198:SF7">
    <property type="entry name" value="ASPARTATE-GLUTAMATE RACEMASE FAMILY"/>
    <property type="match status" value="1"/>
</dbReference>
<dbReference type="InterPro" id="IPR004380">
    <property type="entry name" value="Asp_race"/>
</dbReference>
<dbReference type="InterPro" id="IPR001920">
    <property type="entry name" value="Asp/Glu_race"/>
</dbReference>
<sequence length="235" mass="25316">MPTEQRLGILGGMGPQATQDFYQRILDRTDAARDQEHLPTLILSDTAMPDRTASILGGDAEGCYARLLSDAKTLEGCGCTAIAIPCNTSHFFADRLQSALTIPIINMVRETAKVAAARGLKRLGILATDGTVQTGVYQRELEALGLGCVAPPPAEQRLVMSIIYDEIKKGETGSREKFAAVDKAIRAAGCDGAILGCTELSVYRTCHALPEFYIDAMDILAEKCITFCGYPLRNV</sequence>
<dbReference type="AlphaFoldDB" id="A0A212KHT2"/>
<keyword evidence="2 3" id="KW-0413">Isomerase</keyword>
<dbReference type="InterPro" id="IPR015942">
    <property type="entry name" value="Asp/Glu/hydantoin_racemase"/>
</dbReference>
<comment type="similarity">
    <text evidence="1">Belongs to the aspartate/glutamate racemases family.</text>
</comment>
<dbReference type="PROSITE" id="PS00923">
    <property type="entry name" value="ASP_GLU_RACEMASE_1"/>
    <property type="match status" value="1"/>
</dbReference>